<dbReference type="SUPFAM" id="SSF53474">
    <property type="entry name" value="alpha/beta-Hydrolases"/>
    <property type="match status" value="1"/>
</dbReference>
<comment type="caution">
    <text evidence="4">The sequence shown here is derived from an EMBL/GenBank/DDBJ whole genome shotgun (WGS) entry which is preliminary data.</text>
</comment>
<sequence>MLGLNLVTVTLALLGTSVSKASPLERRACTKYEIIHARGTFQPNGSTEGFTGMLNTVLNTRAGGSNYSVVYPASLDFSKSIPQGVADLSAHLKASIAACPTRNYTLIGYSQGAEVMNEYLINVTSTSNATIYNRIKAIVYVGNPSHTPYTSSNFDENGGTSTNPYIGSYKPKTPKLTQWLSKLHDICYNYDDICANNQSKPFGQGSNHGKYEDDTNVQNQGAQFILAKLPA</sequence>
<feature type="signal peptide" evidence="3">
    <location>
        <begin position="1"/>
        <end position="21"/>
    </location>
</feature>
<name>A0AAN6GT80_9BASI</name>
<reference evidence="4" key="1">
    <citation type="journal article" date="2023" name="PhytoFront">
        <title>Draft Genome Resources of Seven Strains of Tilletia horrida, Causal Agent of Kernel Smut of Rice.</title>
        <authorList>
            <person name="Khanal S."/>
            <person name="Antony Babu S."/>
            <person name="Zhou X.G."/>
        </authorList>
    </citation>
    <scope>NUCLEOTIDE SEQUENCE</scope>
    <source>
        <strain evidence="4">TX6</strain>
    </source>
</reference>
<dbReference type="Proteomes" id="UP001176517">
    <property type="component" value="Unassembled WGS sequence"/>
</dbReference>
<accession>A0AAN6GT80</accession>
<protein>
    <recommendedName>
        <fullName evidence="6">Cutinase</fullName>
    </recommendedName>
</protein>
<dbReference type="GO" id="GO:0052689">
    <property type="term" value="F:carboxylic ester hydrolase activity"/>
    <property type="evidence" value="ECO:0007669"/>
    <property type="project" value="UniProtKB-ARBA"/>
</dbReference>
<keyword evidence="1" id="KW-0378">Hydrolase</keyword>
<dbReference type="Pfam" id="PF01083">
    <property type="entry name" value="Cutinase"/>
    <property type="match status" value="1"/>
</dbReference>
<evidence type="ECO:0008006" key="6">
    <source>
        <dbReference type="Google" id="ProtNLM"/>
    </source>
</evidence>
<keyword evidence="3" id="KW-0732">Signal</keyword>
<keyword evidence="2" id="KW-1015">Disulfide bond</keyword>
<evidence type="ECO:0000256" key="3">
    <source>
        <dbReference type="SAM" id="SignalP"/>
    </source>
</evidence>
<dbReference type="EMBL" id="JAPDMZ010000030">
    <property type="protein sequence ID" value="KAK0555158.1"/>
    <property type="molecule type" value="Genomic_DNA"/>
</dbReference>
<evidence type="ECO:0000313" key="5">
    <source>
        <dbReference type="Proteomes" id="UP001176517"/>
    </source>
</evidence>
<evidence type="ECO:0000313" key="4">
    <source>
        <dbReference type="EMBL" id="KAK0555158.1"/>
    </source>
</evidence>
<keyword evidence="5" id="KW-1185">Reference proteome</keyword>
<dbReference type="AlphaFoldDB" id="A0AAN6GT80"/>
<dbReference type="InterPro" id="IPR029058">
    <property type="entry name" value="AB_hydrolase_fold"/>
</dbReference>
<gene>
    <name evidence="4" type="ORF">OC846_001839</name>
</gene>
<evidence type="ECO:0000256" key="2">
    <source>
        <dbReference type="ARBA" id="ARBA00023157"/>
    </source>
</evidence>
<evidence type="ECO:0000256" key="1">
    <source>
        <dbReference type="ARBA" id="ARBA00022801"/>
    </source>
</evidence>
<feature type="chain" id="PRO_5042966832" description="Cutinase" evidence="3">
    <location>
        <begin position="22"/>
        <end position="231"/>
    </location>
</feature>
<dbReference type="PANTHER" id="PTHR33630">
    <property type="entry name" value="CUTINASE RV1984C-RELATED-RELATED"/>
    <property type="match status" value="1"/>
</dbReference>
<dbReference type="Gene3D" id="3.40.50.1820">
    <property type="entry name" value="alpha/beta hydrolase"/>
    <property type="match status" value="1"/>
</dbReference>
<dbReference type="SMART" id="SM01110">
    <property type="entry name" value="Cutinase"/>
    <property type="match status" value="1"/>
</dbReference>
<dbReference type="InterPro" id="IPR000675">
    <property type="entry name" value="Cutinase/axe"/>
</dbReference>
<proteinExistence type="predicted"/>
<dbReference type="PANTHER" id="PTHR33630:SF9">
    <property type="entry name" value="CUTINASE 4"/>
    <property type="match status" value="1"/>
</dbReference>
<organism evidence="4 5">
    <name type="scientific">Tilletia horrida</name>
    <dbReference type="NCBI Taxonomy" id="155126"/>
    <lineage>
        <taxon>Eukaryota</taxon>
        <taxon>Fungi</taxon>
        <taxon>Dikarya</taxon>
        <taxon>Basidiomycota</taxon>
        <taxon>Ustilaginomycotina</taxon>
        <taxon>Exobasidiomycetes</taxon>
        <taxon>Tilletiales</taxon>
        <taxon>Tilletiaceae</taxon>
        <taxon>Tilletia</taxon>
    </lineage>
</organism>